<keyword evidence="1" id="KW-0732">Signal</keyword>
<dbReference type="Proteomes" id="UP001528823">
    <property type="component" value="Unassembled WGS sequence"/>
</dbReference>
<evidence type="ECO:0000313" key="2">
    <source>
        <dbReference type="EMBL" id="MDE1462415.1"/>
    </source>
</evidence>
<accession>A0ABT5U7S7</accession>
<reference evidence="2 3" key="1">
    <citation type="submission" date="2022-11" db="EMBL/GenBank/DDBJ databases">
        <title>Spartinivicinus poritis sp. nov., isolated from scleractinian coral Porites lutea.</title>
        <authorList>
            <person name="Zhang G."/>
            <person name="Cai L."/>
            <person name="Wei Q."/>
        </authorList>
    </citation>
    <scope>NUCLEOTIDE SEQUENCE [LARGE SCALE GENOMIC DNA]</scope>
    <source>
        <strain evidence="2 3">A2-2</strain>
    </source>
</reference>
<keyword evidence="3" id="KW-1185">Reference proteome</keyword>
<evidence type="ECO:0000256" key="1">
    <source>
        <dbReference type="SAM" id="SignalP"/>
    </source>
</evidence>
<sequence length="136" mass="14935">MSKNKFNGVFNRSLVKATACLSVVLFTSTAMAMNEAVEEVNNDLTNGYQPAIEDLHGLQVTEKSVSIVVTSTGCTKKEDFIVVSDKSVPPKVTFIRLKPDYCRAASRPYLVRFSLEEVGARKFSVVNPVIPSPSDF</sequence>
<organism evidence="2 3">
    <name type="scientific">Spartinivicinus poritis</name>
    <dbReference type="NCBI Taxonomy" id="2994640"/>
    <lineage>
        <taxon>Bacteria</taxon>
        <taxon>Pseudomonadati</taxon>
        <taxon>Pseudomonadota</taxon>
        <taxon>Gammaproteobacteria</taxon>
        <taxon>Oceanospirillales</taxon>
        <taxon>Zooshikellaceae</taxon>
        <taxon>Spartinivicinus</taxon>
    </lineage>
</organism>
<feature type="signal peptide" evidence="1">
    <location>
        <begin position="1"/>
        <end position="32"/>
    </location>
</feature>
<comment type="caution">
    <text evidence="2">The sequence shown here is derived from an EMBL/GenBank/DDBJ whole genome shotgun (WGS) entry which is preliminary data.</text>
</comment>
<protein>
    <submittedName>
        <fullName evidence="2">Uncharacterized protein</fullName>
    </submittedName>
</protein>
<proteinExistence type="predicted"/>
<dbReference type="RefSeq" id="WP_274688770.1">
    <property type="nucleotide sequence ID" value="NZ_JAPMOU010000011.1"/>
</dbReference>
<gene>
    <name evidence="2" type="ORF">ORQ98_10570</name>
</gene>
<dbReference type="EMBL" id="JAPMOU010000011">
    <property type="protein sequence ID" value="MDE1462415.1"/>
    <property type="molecule type" value="Genomic_DNA"/>
</dbReference>
<feature type="chain" id="PRO_5046115253" evidence="1">
    <location>
        <begin position="33"/>
        <end position="136"/>
    </location>
</feature>
<evidence type="ECO:0000313" key="3">
    <source>
        <dbReference type="Proteomes" id="UP001528823"/>
    </source>
</evidence>
<name>A0ABT5U7S7_9GAMM</name>